<accession>A0A554NDY6</accession>
<evidence type="ECO:0000256" key="1">
    <source>
        <dbReference type="SAM" id="MobiDB-lite"/>
    </source>
</evidence>
<feature type="transmembrane region" description="Helical" evidence="2">
    <location>
        <begin position="233"/>
        <end position="253"/>
    </location>
</feature>
<keyword evidence="2" id="KW-1133">Transmembrane helix</keyword>
<evidence type="ECO:0000313" key="4">
    <source>
        <dbReference type="EMBL" id="TSD15619.1"/>
    </source>
</evidence>
<organism evidence="4 5">
    <name type="scientific">Haloglomus irregulare</name>
    <dbReference type="NCBI Taxonomy" id="2234134"/>
    <lineage>
        <taxon>Archaea</taxon>
        <taxon>Methanobacteriati</taxon>
        <taxon>Methanobacteriota</taxon>
        <taxon>Stenosarchaea group</taxon>
        <taxon>Halobacteria</taxon>
        <taxon>Halobacteriales</taxon>
        <taxon>Natronomonadaceae</taxon>
        <taxon>Haloglomus</taxon>
    </lineage>
</organism>
<feature type="compositionally biased region" description="Basic and acidic residues" evidence="1">
    <location>
        <begin position="67"/>
        <end position="76"/>
    </location>
</feature>
<reference evidence="4 5" key="1">
    <citation type="submission" date="2018-06" db="EMBL/GenBank/DDBJ databases">
        <title>Natronomonas sp. F16-60 a new haloarchaeon isolated from a solar saltern of Isla Cristina, Huelva, Spain.</title>
        <authorList>
            <person name="Duran-Viseras A."/>
            <person name="Sanchez-Porro C."/>
            <person name="Ventosa A."/>
        </authorList>
    </citation>
    <scope>NUCLEOTIDE SEQUENCE [LARGE SCALE GENOMIC DNA]</scope>
    <source>
        <strain evidence="4 5">F16-60</strain>
    </source>
</reference>
<evidence type="ECO:0000259" key="3">
    <source>
        <dbReference type="Pfam" id="PF24003"/>
    </source>
</evidence>
<name>A0A554NDY6_9EURY</name>
<evidence type="ECO:0000313" key="5">
    <source>
        <dbReference type="Proteomes" id="UP000319894"/>
    </source>
</evidence>
<feature type="region of interest" description="Disordered" evidence="1">
    <location>
        <begin position="290"/>
        <end position="309"/>
    </location>
</feature>
<keyword evidence="5" id="KW-1185">Reference proteome</keyword>
<dbReference type="Pfam" id="PF24003">
    <property type="entry name" value="DUF7319"/>
    <property type="match status" value="1"/>
</dbReference>
<gene>
    <name evidence="4" type="ORF">DP107_00035</name>
</gene>
<feature type="domain" description="DUF7319" evidence="3">
    <location>
        <begin position="90"/>
        <end position="286"/>
    </location>
</feature>
<protein>
    <recommendedName>
        <fullName evidence="3">DUF7319 domain-containing protein</fullName>
    </recommendedName>
</protein>
<dbReference type="RefSeq" id="WP_144260093.1">
    <property type="nucleotide sequence ID" value="NZ_QMDX01000001.1"/>
</dbReference>
<feature type="region of interest" description="Disordered" evidence="1">
    <location>
        <begin position="1"/>
        <end position="76"/>
    </location>
</feature>
<dbReference type="Proteomes" id="UP000319894">
    <property type="component" value="Unassembled WGS sequence"/>
</dbReference>
<comment type="caution">
    <text evidence="4">The sequence shown here is derived from an EMBL/GenBank/DDBJ whole genome shotgun (WGS) entry which is preliminary data.</text>
</comment>
<proteinExistence type="predicted"/>
<dbReference type="InterPro" id="IPR055743">
    <property type="entry name" value="DUF7319"/>
</dbReference>
<sequence length="309" mass="33242">MADSRSTPDEATDADESRAAGEDGDPEAGVATEAREPESAADGEGEGNRDEWDGEGDEAPAGELSTEELRAQVEDRYDFDEFSPEDMKRMSPEEWDAAFDPDSWITGEELMDRVEADVKAAVVRRDVFARVERLSNPDRIVAYSDEGYAVVYGDGGIEGSGTVLRDVKPVVALCSMEEYEPSAMPDGDLLPDPMEVPEGSGEQGNLMLQLIAATQGIAGLVLLGAGVLDGSPLLVVAGLGFLVITFLLFFTVANARLSDKFRAEEYRNRLRAVGLDGDDRPEFMDDLVEDHPELVEGGGAGEEDGERAA</sequence>
<keyword evidence="2" id="KW-0472">Membrane</keyword>
<dbReference type="OrthoDB" id="213250at2157"/>
<keyword evidence="2" id="KW-0812">Transmembrane</keyword>
<evidence type="ECO:0000256" key="2">
    <source>
        <dbReference type="SAM" id="Phobius"/>
    </source>
</evidence>
<dbReference type="InParanoid" id="A0A554NDY6"/>
<dbReference type="EMBL" id="QMDX01000001">
    <property type="protein sequence ID" value="TSD15619.1"/>
    <property type="molecule type" value="Genomic_DNA"/>
</dbReference>
<dbReference type="AlphaFoldDB" id="A0A554NDY6"/>
<feature type="transmembrane region" description="Helical" evidence="2">
    <location>
        <begin position="206"/>
        <end position="227"/>
    </location>
</feature>